<feature type="domain" description="ATP-grasp" evidence="15">
    <location>
        <begin position="133"/>
        <end position="328"/>
    </location>
</feature>
<sequence length="1103" mass="117138">MPKRTDIASVMVIGSGPIVIGQACEFDYSGTQACRVLKEEGLRVVLVNSNPATIMTDPEFADATYVEPITAEYVEKVIAKERPDALLATLGGQTALNAAMALDAAGVLEKYGVELIGASIEAIDRGENRSVFKKIVDDLGGESARSAICHSMDDCLAAVEDLGYPVVVRPSFTMGGAGSGMAHDEADLHRIAGTGLSLSPTTEVLLEESILGWKEYELEVMRDTADNVVIVCSIENVDPMGVHTGDSITVAPAMTLTDREYQKMRDLAIGIIRSVGVDTGGCNIQYAVNPADGRLVVIEMNPRVSRSSALASKATGFPIAKIAAKVAIGYTLDEITNDITAETPASFEPTLDYVVVKVPRFAFEKFPGADPVLTTHMKSVGEAMAIGRSFTEALQKALRSLESKDAVFDWHQEWVELDKAALLARAGVPHDGRLKVVMDALRAGASVEEVHDATGIDPWFVDQLALINEVAAEVTAAPELTPALLRRAKRHGFSDVQVGKIRGMTPDVVRGVRHALGIRPVFKTVDTCAAEFAAATPYHYSSYDEESEVGPRERPAVIILGSGPNRIGQGIEFDYSCVHASLALSEVGYDTVMVNCNPETVSTDYDTSDRLYFEPLTLEDVLEVVHAETAAGPVAGVICQLGGQTPLGLAQGLAAAGVPIVGTSPDAIDLAEERGAFGRVLAEAGLTAPKHGTATSYPEAQRIAHEIGYPVLVRPSYVLGGRGMEIVYDDVSLQTYLERYVAEGMISREAPVLVDRFLDDAVEIDVDAIFDGDELFLGGVMEHIEEAGIHSGDSSCALPPITLGEREVARIREATEAIARGVGVLGLLNIQFALGSDILYVLEANPRASRTVPFVSKATATPLAKAAARVMLGESVADLRAAGVLPATGDGGSLPPDQPIAVKEAVMPFNRFRTPDGAQVDTVLGPEMKSTGEVMGLDADFGTAFAKSQTAAFGPLPTAGSVFVSMANRDKRSMIFPVKVLADLGFQILATQGTAEVLRRNGVATRVVRKHFEGVGPDGEKTTVDLIRDGEIQLIVNTPYGAGTGGQARLDGYEIRTAAVMANVPCITTVQGLGAAVQGIEAMRRGDIGVRSLQDWARDRAGR</sequence>
<evidence type="ECO:0000256" key="1">
    <source>
        <dbReference type="ARBA" id="ARBA00005077"/>
    </source>
</evidence>
<comment type="pathway">
    <text evidence="14">Pyrimidine metabolism; UMP biosynthesis via de novo pathway; (S)-dihydroorotate from bicarbonate: step 1/3.</text>
</comment>
<dbReference type="SMART" id="SM01096">
    <property type="entry name" value="CPSase_L_D3"/>
    <property type="match status" value="1"/>
</dbReference>
<feature type="domain" description="MGS-like" evidence="16">
    <location>
        <begin position="954"/>
        <end position="1103"/>
    </location>
</feature>
<feature type="binding site" evidence="14">
    <location>
        <position position="843"/>
    </location>
    <ligand>
        <name>Mn(2+)</name>
        <dbReference type="ChEBI" id="CHEBI:29035"/>
        <label>3</label>
    </ligand>
</feature>
<comment type="catalytic activity">
    <reaction evidence="14">
        <text>hydrogencarbonate + L-glutamine + 2 ATP + H2O = carbamoyl phosphate + L-glutamate + 2 ADP + phosphate + 2 H(+)</text>
        <dbReference type="Rhea" id="RHEA:18633"/>
        <dbReference type="ChEBI" id="CHEBI:15377"/>
        <dbReference type="ChEBI" id="CHEBI:15378"/>
        <dbReference type="ChEBI" id="CHEBI:17544"/>
        <dbReference type="ChEBI" id="CHEBI:29985"/>
        <dbReference type="ChEBI" id="CHEBI:30616"/>
        <dbReference type="ChEBI" id="CHEBI:43474"/>
        <dbReference type="ChEBI" id="CHEBI:58228"/>
        <dbReference type="ChEBI" id="CHEBI:58359"/>
        <dbReference type="ChEBI" id="CHEBI:456216"/>
        <dbReference type="EC" id="6.3.5.5"/>
    </reaction>
</comment>
<dbReference type="Proteomes" id="UP000679307">
    <property type="component" value="Chromosome"/>
</dbReference>
<evidence type="ECO:0000256" key="11">
    <source>
        <dbReference type="ARBA" id="ARBA00022975"/>
    </source>
</evidence>
<gene>
    <name evidence="14 17" type="primary">carB</name>
    <name evidence="17" type="ORF">ENKNEFLB_02744</name>
</gene>
<evidence type="ECO:0000256" key="12">
    <source>
        <dbReference type="ARBA" id="ARBA00023211"/>
    </source>
</evidence>
<name>A0ABX8EIL2_9ACTN</name>
<dbReference type="InterPro" id="IPR005483">
    <property type="entry name" value="CPSase_dom"/>
</dbReference>
<dbReference type="InterPro" id="IPR033937">
    <property type="entry name" value="MGS_CPS_CarB"/>
</dbReference>
<dbReference type="SUPFAM" id="SSF48108">
    <property type="entry name" value="Carbamoyl phosphate synthetase, large subunit connection domain"/>
    <property type="match status" value="1"/>
</dbReference>
<feature type="binding site" evidence="14">
    <location>
        <position position="176"/>
    </location>
    <ligand>
        <name>ATP</name>
        <dbReference type="ChEBI" id="CHEBI:30616"/>
        <label>1</label>
    </ligand>
</feature>
<comment type="similarity">
    <text evidence="2 14">Belongs to the CarB family.</text>
</comment>
<feature type="binding site" evidence="14">
    <location>
        <position position="301"/>
    </location>
    <ligand>
        <name>Mg(2+)</name>
        <dbReference type="ChEBI" id="CHEBI:18420"/>
        <label>2</label>
    </ligand>
</feature>
<dbReference type="HAMAP" id="MF_01210_B">
    <property type="entry name" value="CPSase_L_chain_B"/>
    <property type="match status" value="1"/>
</dbReference>
<evidence type="ECO:0000256" key="7">
    <source>
        <dbReference type="ARBA" id="ARBA00022737"/>
    </source>
</evidence>
<dbReference type="PROSITE" id="PS00866">
    <property type="entry name" value="CPSASE_1"/>
    <property type="match status" value="2"/>
</dbReference>
<evidence type="ECO:0000256" key="2">
    <source>
        <dbReference type="ARBA" id="ARBA00009799"/>
    </source>
</evidence>
<comment type="cofactor">
    <cofactor evidence="14">
        <name>Mg(2+)</name>
        <dbReference type="ChEBI" id="CHEBI:18420"/>
    </cofactor>
    <cofactor evidence="14">
        <name>Mn(2+)</name>
        <dbReference type="ChEBI" id="CHEBI:29035"/>
    </cofactor>
    <text evidence="14">Binds 4 Mg(2+) or Mn(2+) ions per subunit.</text>
</comment>
<dbReference type="PANTHER" id="PTHR11405">
    <property type="entry name" value="CARBAMOYLTRANSFERASE FAMILY MEMBER"/>
    <property type="match status" value="1"/>
</dbReference>
<feature type="binding site" evidence="14">
    <location>
        <position position="285"/>
    </location>
    <ligand>
        <name>Mn(2+)</name>
        <dbReference type="ChEBI" id="CHEBI:29035"/>
        <label>1</label>
    </ligand>
</feature>
<feature type="domain" description="ATP-grasp" evidence="15">
    <location>
        <begin position="678"/>
        <end position="872"/>
    </location>
</feature>
<feature type="binding site" evidence="14">
    <location>
        <position position="175"/>
    </location>
    <ligand>
        <name>ATP</name>
        <dbReference type="ChEBI" id="CHEBI:30616"/>
        <label>1</label>
    </ligand>
</feature>
<dbReference type="InterPro" id="IPR036897">
    <property type="entry name" value="CarbamoylP_synth_lsu_oligo_sf"/>
</dbReference>
<feature type="binding site" evidence="14">
    <location>
        <position position="843"/>
    </location>
    <ligand>
        <name>Mg(2+)</name>
        <dbReference type="ChEBI" id="CHEBI:18420"/>
        <label>4</label>
    </ligand>
</feature>
<feature type="binding site" evidence="14">
    <location>
        <position position="756"/>
    </location>
    <ligand>
        <name>ATP</name>
        <dbReference type="ChEBI" id="CHEBI:30616"/>
        <label>2</label>
    </ligand>
</feature>
<feature type="binding site" evidence="14">
    <location>
        <position position="285"/>
    </location>
    <ligand>
        <name>ATP</name>
        <dbReference type="ChEBI" id="CHEBI:30616"/>
        <label>1</label>
    </ligand>
</feature>
<feature type="binding site" evidence="14">
    <location>
        <position position="208"/>
    </location>
    <ligand>
        <name>ATP</name>
        <dbReference type="ChEBI" id="CHEBI:30616"/>
        <label>1</label>
    </ligand>
</feature>
<feature type="binding site" evidence="14">
    <location>
        <position position="299"/>
    </location>
    <ligand>
        <name>Mg(2+)</name>
        <dbReference type="ChEBI" id="CHEBI:18420"/>
        <label>1</label>
    </ligand>
</feature>
<organism evidence="17 18">
    <name type="scientific">Nocardioides aquaticus</name>
    <dbReference type="NCBI Taxonomy" id="160826"/>
    <lineage>
        <taxon>Bacteria</taxon>
        <taxon>Bacillati</taxon>
        <taxon>Actinomycetota</taxon>
        <taxon>Actinomycetes</taxon>
        <taxon>Propionibacteriales</taxon>
        <taxon>Nocardioidaceae</taxon>
        <taxon>Nocardioides</taxon>
    </lineage>
</organism>
<feature type="binding site" evidence="14">
    <location>
        <position position="243"/>
    </location>
    <ligand>
        <name>ATP</name>
        <dbReference type="ChEBI" id="CHEBI:30616"/>
        <label>1</label>
    </ligand>
</feature>
<dbReference type="CDD" id="cd01424">
    <property type="entry name" value="MGS_CPS_II"/>
    <property type="match status" value="1"/>
</dbReference>
<keyword evidence="3 14" id="KW-0055">Arginine biosynthesis</keyword>
<evidence type="ECO:0000256" key="13">
    <source>
        <dbReference type="ARBA" id="ARBA00047359"/>
    </source>
</evidence>
<keyword evidence="5 14" id="KW-0028">Amino-acid biosynthesis</keyword>
<evidence type="ECO:0000313" key="17">
    <source>
        <dbReference type="EMBL" id="QVT80349.1"/>
    </source>
</evidence>
<evidence type="ECO:0000259" key="16">
    <source>
        <dbReference type="PROSITE" id="PS51855"/>
    </source>
</evidence>
<dbReference type="InterPro" id="IPR006275">
    <property type="entry name" value="CPSase_lsu"/>
</dbReference>
<dbReference type="PROSITE" id="PS50975">
    <property type="entry name" value="ATP_GRASP"/>
    <property type="match status" value="2"/>
</dbReference>
<comment type="catalytic activity">
    <reaction evidence="13 14">
        <text>hydrogencarbonate + NH4(+) + 2 ATP = carbamoyl phosphate + 2 ADP + phosphate + 2 H(+)</text>
        <dbReference type="Rhea" id="RHEA:18029"/>
        <dbReference type="ChEBI" id="CHEBI:15378"/>
        <dbReference type="ChEBI" id="CHEBI:17544"/>
        <dbReference type="ChEBI" id="CHEBI:28938"/>
        <dbReference type="ChEBI" id="CHEBI:30616"/>
        <dbReference type="ChEBI" id="CHEBI:43474"/>
        <dbReference type="ChEBI" id="CHEBI:58228"/>
        <dbReference type="ChEBI" id="CHEBI:456216"/>
        <dbReference type="EC" id="6.3.4.16"/>
    </reaction>
</comment>
<keyword evidence="12" id="KW-0464">Manganese</keyword>
<dbReference type="InterPro" id="IPR058047">
    <property type="entry name" value="CPSase_preATP-grasp"/>
</dbReference>
<keyword evidence="8 14" id="KW-0547">Nucleotide-binding</keyword>
<dbReference type="InterPro" id="IPR013815">
    <property type="entry name" value="ATP_grasp_subdomain_1"/>
</dbReference>
<feature type="binding site" evidence="14">
    <location>
        <position position="789"/>
    </location>
    <ligand>
        <name>ATP</name>
        <dbReference type="ChEBI" id="CHEBI:30616"/>
        <label>2</label>
    </ligand>
</feature>
<dbReference type="Pfam" id="PF02786">
    <property type="entry name" value="CPSase_L_D2"/>
    <property type="match status" value="2"/>
</dbReference>
<dbReference type="PROSITE" id="PS51257">
    <property type="entry name" value="PROKAR_LIPOPROTEIN"/>
    <property type="match status" value="1"/>
</dbReference>
<evidence type="ECO:0000259" key="15">
    <source>
        <dbReference type="PROSITE" id="PS50975"/>
    </source>
</evidence>
<dbReference type="NCBIfam" id="NF009455">
    <property type="entry name" value="PRK12815.1"/>
    <property type="match status" value="1"/>
</dbReference>
<dbReference type="EC" id="6.3.5.5" evidence="14"/>
<keyword evidence="18" id="KW-1185">Reference proteome</keyword>
<feature type="binding site" evidence="14">
    <location>
        <position position="299"/>
    </location>
    <ligand>
        <name>Mn(2+)</name>
        <dbReference type="ChEBI" id="CHEBI:29035"/>
        <label>1</label>
    </ligand>
</feature>
<evidence type="ECO:0000256" key="3">
    <source>
        <dbReference type="ARBA" id="ARBA00022571"/>
    </source>
</evidence>
<feature type="binding site" evidence="14">
    <location>
        <position position="831"/>
    </location>
    <ligand>
        <name>Mn(2+)</name>
        <dbReference type="ChEBI" id="CHEBI:29035"/>
        <label>3</label>
    </ligand>
</feature>
<dbReference type="Gene3D" id="3.30.1490.20">
    <property type="entry name" value="ATP-grasp fold, A domain"/>
    <property type="match status" value="1"/>
</dbReference>
<comment type="function">
    <text evidence="14">Large subunit of the glutamine-dependent carbamoyl phosphate synthetase (CPSase). CPSase catalyzes the formation of carbamoyl phosphate from the ammonia moiety of glutamine, carbonate, and phosphate donated by ATP, constituting the first step of 2 biosynthetic pathways, one leading to arginine and/or urea and the other to pyrimidine nucleotides. The large subunit (synthetase) binds the substrates ammonia (free or transferred from glutamine from the small subunit), hydrogencarbonate and ATP and carries out an ATP-coupled ligase reaction, activating hydrogencarbonate by forming carboxy phosphate which reacts with ammonia to form carbamoyl phosphate.</text>
</comment>
<evidence type="ECO:0000256" key="5">
    <source>
        <dbReference type="ARBA" id="ARBA00022605"/>
    </source>
</evidence>
<feature type="binding site" evidence="14">
    <location>
        <position position="843"/>
    </location>
    <ligand>
        <name>Mn(2+)</name>
        <dbReference type="ChEBI" id="CHEBI:29035"/>
        <label>4</label>
    </ligand>
</feature>
<feature type="region of interest" description="Allosteric domain" evidence="14">
    <location>
        <begin position="954"/>
        <end position="1103"/>
    </location>
</feature>
<evidence type="ECO:0000256" key="4">
    <source>
        <dbReference type="ARBA" id="ARBA00022598"/>
    </source>
</evidence>
<dbReference type="InterPro" id="IPR036914">
    <property type="entry name" value="MGS-like_dom_sf"/>
</dbReference>
<reference evidence="17 18" key="1">
    <citation type="submission" date="2021-05" db="EMBL/GenBank/DDBJ databases">
        <title>Complete genome of Nocardioides aquaticus KCTC 9944T isolated from meromictic and hypersaline Ekho Lake, Antarctica.</title>
        <authorList>
            <person name="Hwang K."/>
            <person name="Kim K.M."/>
            <person name="Choe H."/>
        </authorList>
    </citation>
    <scope>NUCLEOTIDE SEQUENCE [LARGE SCALE GENOMIC DNA]</scope>
    <source>
        <strain evidence="17 18">KCTC 9944</strain>
    </source>
</reference>
<comment type="caution">
    <text evidence="14">Lacks conserved residue(s) required for the propagation of feature annotation.</text>
</comment>
<comment type="pathway">
    <text evidence="1 14">Amino-acid biosynthesis; L-arginine biosynthesis; carbamoyl phosphate from bicarbonate: step 1/1.</text>
</comment>
<keyword evidence="6" id="KW-0479">Metal-binding</keyword>
<comment type="subunit">
    <text evidence="14">Composed of two chains; the small (or glutamine) chain promotes the hydrolysis of glutamine to ammonia, which is used by the large (or ammonia) chain to synthesize carbamoyl phosphate. Tetramer of heterodimers (alpha,beta)4.</text>
</comment>
<feature type="binding site" evidence="14">
    <location>
        <position position="831"/>
    </location>
    <ligand>
        <name>ATP</name>
        <dbReference type="ChEBI" id="CHEBI:30616"/>
        <label>2</label>
    </ligand>
</feature>
<keyword evidence="10" id="KW-0460">Magnesium</keyword>
<dbReference type="InterPro" id="IPR016185">
    <property type="entry name" value="PreATP-grasp_dom_sf"/>
</dbReference>
<dbReference type="SUPFAM" id="SSF52335">
    <property type="entry name" value="Methylglyoxal synthase-like"/>
    <property type="match status" value="1"/>
</dbReference>
<dbReference type="Pfam" id="PF02142">
    <property type="entry name" value="MGS"/>
    <property type="match status" value="1"/>
</dbReference>
<dbReference type="InterPro" id="IPR011761">
    <property type="entry name" value="ATP-grasp"/>
</dbReference>
<dbReference type="Pfam" id="PF25596">
    <property type="entry name" value="CPSase_L_D1"/>
    <property type="match status" value="2"/>
</dbReference>
<dbReference type="PRINTS" id="PR00098">
    <property type="entry name" value="CPSASE"/>
</dbReference>
<feature type="region of interest" description="Carboxyphosphate synthetic domain" evidence="14">
    <location>
        <begin position="1"/>
        <end position="402"/>
    </location>
</feature>
<feature type="binding site" evidence="14">
    <location>
        <position position="169"/>
    </location>
    <ligand>
        <name>ATP</name>
        <dbReference type="ChEBI" id="CHEBI:30616"/>
        <label>1</label>
    </ligand>
</feature>
<dbReference type="InterPro" id="IPR011607">
    <property type="entry name" value="MGS-like_dom"/>
</dbReference>
<feature type="binding site" evidence="14">
    <location>
        <position position="299"/>
    </location>
    <ligand>
        <name>Mg(2+)</name>
        <dbReference type="ChEBI" id="CHEBI:18420"/>
        <label>2</label>
    </ligand>
</feature>
<feature type="binding site" evidence="14">
    <location>
        <position position="831"/>
    </location>
    <ligand>
        <name>Mg(2+)</name>
        <dbReference type="ChEBI" id="CHEBI:18420"/>
        <label>3</label>
    </ligand>
</feature>
<keyword evidence="7 14" id="KW-0677">Repeat</keyword>
<feature type="binding site" evidence="14">
    <location>
        <position position="788"/>
    </location>
    <ligand>
        <name>ATP</name>
        <dbReference type="ChEBI" id="CHEBI:30616"/>
        <label>2</label>
    </ligand>
</feature>
<dbReference type="SMART" id="SM00851">
    <property type="entry name" value="MGS"/>
    <property type="match status" value="1"/>
</dbReference>
<feature type="binding site" evidence="14">
    <location>
        <position position="210"/>
    </location>
    <ligand>
        <name>ATP</name>
        <dbReference type="ChEBI" id="CHEBI:30616"/>
        <label>1</label>
    </ligand>
</feature>
<keyword evidence="11 14" id="KW-0665">Pyrimidine biosynthesis</keyword>
<dbReference type="Gene3D" id="3.40.50.20">
    <property type="match status" value="2"/>
</dbReference>
<feature type="binding site" evidence="14">
    <location>
        <position position="843"/>
    </location>
    <ligand>
        <name>ATP</name>
        <dbReference type="ChEBI" id="CHEBI:30616"/>
        <label>2</label>
    </ligand>
</feature>
<feature type="binding site" evidence="14">
    <location>
        <position position="242"/>
    </location>
    <ligand>
        <name>ATP</name>
        <dbReference type="ChEBI" id="CHEBI:30616"/>
        <label>1</label>
    </ligand>
</feature>
<dbReference type="EC" id="6.3.4.16" evidence="14"/>
<keyword evidence="9 14" id="KW-0067">ATP-binding</keyword>
<dbReference type="GO" id="GO:0004088">
    <property type="term" value="F:carbamoyl-phosphate synthase (glutamine-hydrolyzing) activity"/>
    <property type="evidence" value="ECO:0007669"/>
    <property type="project" value="UniProtKB-EC"/>
</dbReference>
<feature type="binding site" evidence="14">
    <location>
        <position position="241"/>
    </location>
    <ligand>
        <name>ATP</name>
        <dbReference type="ChEBI" id="CHEBI:30616"/>
        <label>1</label>
    </ligand>
</feature>
<dbReference type="Pfam" id="PF02787">
    <property type="entry name" value="CPSase_L_D3"/>
    <property type="match status" value="1"/>
</dbReference>
<protein>
    <recommendedName>
        <fullName evidence="14">Carbamoyl phosphate synthase large chain</fullName>
        <ecNumber evidence="14">6.3.4.16</ecNumber>
        <ecNumber evidence="14">6.3.5.5</ecNumber>
    </recommendedName>
    <alternativeName>
        <fullName evidence="14">Carbamoyl phosphate synthetase ammonia chain</fullName>
    </alternativeName>
</protein>
<dbReference type="PANTHER" id="PTHR11405:SF53">
    <property type="entry name" value="CARBAMOYL-PHOSPHATE SYNTHASE [AMMONIA], MITOCHONDRIAL"/>
    <property type="match status" value="1"/>
</dbReference>
<feature type="binding site" evidence="14">
    <location>
        <position position="285"/>
    </location>
    <ligand>
        <name>Mg(2+)</name>
        <dbReference type="ChEBI" id="CHEBI:18420"/>
        <label>1</label>
    </ligand>
</feature>
<evidence type="ECO:0000256" key="9">
    <source>
        <dbReference type="ARBA" id="ARBA00022840"/>
    </source>
</evidence>
<evidence type="ECO:0000256" key="6">
    <source>
        <dbReference type="ARBA" id="ARBA00022723"/>
    </source>
</evidence>
<feature type="binding site" evidence="14">
    <location>
        <position position="790"/>
    </location>
    <ligand>
        <name>ATP</name>
        <dbReference type="ChEBI" id="CHEBI:30616"/>
        <label>2</label>
    </ligand>
</feature>
<dbReference type="SUPFAM" id="SSF56059">
    <property type="entry name" value="Glutathione synthetase ATP-binding domain-like"/>
    <property type="match status" value="2"/>
</dbReference>
<evidence type="ECO:0000313" key="18">
    <source>
        <dbReference type="Proteomes" id="UP000679307"/>
    </source>
</evidence>
<comment type="domain">
    <text evidence="14">The large subunit is composed of 2 ATP-grasp domains that are involved in binding the 2 ATP molecules needed for carbamoyl phosphate synthesis. The N-terminal ATP-grasp domain (referred to as the carboxyphosphate synthetic component) catalyzes the ATP-dependent phosphorylation of hydrogencarbonate to carboxyphosphate and the subsequent nucleophilic attack by ammonia to form a carbamate intermediate. The C-terminal ATP-grasp domain (referred to as the carbamoyl phosphate synthetic component) then catalyzes the phosphorylation of carbamate with the second ATP to form the end product carbamoyl phosphate. The reactive and unstable enzyme intermediates are sequentially channeled from one active site to the next through the interior of the protein over a distance of at least 96 A.</text>
</comment>
<evidence type="ECO:0000256" key="8">
    <source>
        <dbReference type="ARBA" id="ARBA00022741"/>
    </source>
</evidence>
<feature type="binding site" evidence="14">
    <location>
        <position position="301"/>
    </location>
    <ligand>
        <name>Mn(2+)</name>
        <dbReference type="ChEBI" id="CHEBI:29035"/>
        <label>2</label>
    </ligand>
</feature>
<evidence type="ECO:0000256" key="10">
    <source>
        <dbReference type="ARBA" id="ARBA00022842"/>
    </source>
</evidence>
<feature type="binding site" evidence="14">
    <location>
        <position position="299"/>
    </location>
    <ligand>
        <name>Mn(2+)</name>
        <dbReference type="ChEBI" id="CHEBI:29035"/>
        <label>2</label>
    </ligand>
</feature>
<dbReference type="SUPFAM" id="SSF52440">
    <property type="entry name" value="PreATP-grasp domain"/>
    <property type="match status" value="2"/>
</dbReference>
<dbReference type="RefSeq" id="WP_214055910.1">
    <property type="nucleotide sequence ID" value="NZ_BAAAHS010000193.1"/>
</dbReference>
<dbReference type="NCBIfam" id="TIGR01369">
    <property type="entry name" value="CPSaseII_lrg"/>
    <property type="match status" value="1"/>
</dbReference>
<dbReference type="InterPro" id="IPR005480">
    <property type="entry name" value="CPSase_lsu_oligo"/>
</dbReference>
<feature type="binding site" evidence="14">
    <location>
        <position position="763"/>
    </location>
    <ligand>
        <name>ATP</name>
        <dbReference type="ChEBI" id="CHEBI:30616"/>
        <label>2</label>
    </ligand>
</feature>
<feature type="binding site" evidence="14">
    <location>
        <position position="714"/>
    </location>
    <ligand>
        <name>ATP</name>
        <dbReference type="ChEBI" id="CHEBI:30616"/>
        <label>2</label>
    </ligand>
</feature>
<dbReference type="EMBL" id="CP075371">
    <property type="protein sequence ID" value="QVT80349.1"/>
    <property type="molecule type" value="Genomic_DNA"/>
</dbReference>
<feature type="binding site" evidence="14">
    <location>
        <position position="791"/>
    </location>
    <ligand>
        <name>ATP</name>
        <dbReference type="ChEBI" id="CHEBI:30616"/>
        <label>2</label>
    </ligand>
</feature>
<proteinExistence type="inferred from homology"/>
<feature type="binding site" evidence="14">
    <location>
        <position position="845"/>
    </location>
    <ligand>
        <name>Mg(2+)</name>
        <dbReference type="ChEBI" id="CHEBI:18420"/>
        <label>4</label>
    </ligand>
</feature>
<dbReference type="PROSITE" id="PS51855">
    <property type="entry name" value="MGS"/>
    <property type="match status" value="1"/>
</dbReference>
<feature type="binding site" evidence="14">
    <location>
        <position position="215"/>
    </location>
    <ligand>
        <name>ATP</name>
        <dbReference type="ChEBI" id="CHEBI:30616"/>
        <label>1</label>
    </ligand>
</feature>
<dbReference type="NCBIfam" id="NF003671">
    <property type="entry name" value="PRK05294.1"/>
    <property type="match status" value="1"/>
</dbReference>
<dbReference type="Gene3D" id="3.30.470.20">
    <property type="entry name" value="ATP-grasp fold, B domain"/>
    <property type="match status" value="2"/>
</dbReference>
<feature type="binding site" evidence="14">
    <location>
        <position position="299"/>
    </location>
    <ligand>
        <name>ATP</name>
        <dbReference type="ChEBI" id="CHEBI:30616"/>
        <label>1</label>
    </ligand>
</feature>
<feature type="binding site" evidence="14">
    <location>
        <position position="845"/>
    </location>
    <ligand>
        <name>Mn(2+)</name>
        <dbReference type="ChEBI" id="CHEBI:29035"/>
        <label>4</label>
    </ligand>
</feature>
<accession>A0ABX8EIL2</accession>
<keyword evidence="4 14" id="KW-0436">Ligase</keyword>
<feature type="binding site" evidence="14">
    <location>
        <position position="129"/>
    </location>
    <ligand>
        <name>ATP</name>
        <dbReference type="ChEBI" id="CHEBI:30616"/>
        <label>1</label>
    </ligand>
</feature>
<feature type="binding site" evidence="14">
    <location>
        <position position="843"/>
    </location>
    <ligand>
        <name>Mg(2+)</name>
        <dbReference type="ChEBI" id="CHEBI:18420"/>
        <label>3</label>
    </ligand>
</feature>
<dbReference type="Gene3D" id="1.10.1030.10">
    <property type="entry name" value="Carbamoyl-phosphate synthetase, large subunit oligomerisation domain"/>
    <property type="match status" value="1"/>
</dbReference>
<dbReference type="InterPro" id="IPR005479">
    <property type="entry name" value="CPAse_ATP-bd"/>
</dbReference>
<dbReference type="Gene3D" id="3.40.50.1380">
    <property type="entry name" value="Methylglyoxal synthase-like domain"/>
    <property type="match status" value="1"/>
</dbReference>
<feature type="binding site" evidence="14">
    <location>
        <position position="758"/>
    </location>
    <ligand>
        <name>ATP</name>
        <dbReference type="ChEBI" id="CHEBI:30616"/>
        <label>2</label>
    </ligand>
</feature>
<dbReference type="PROSITE" id="PS00867">
    <property type="entry name" value="CPSASE_2"/>
    <property type="match status" value="2"/>
</dbReference>
<evidence type="ECO:0000256" key="14">
    <source>
        <dbReference type="HAMAP-Rule" id="MF_01210"/>
    </source>
</evidence>